<accession>A0A939GUA7</accession>
<evidence type="ECO:0000313" key="2">
    <source>
        <dbReference type="Proteomes" id="UP000664731"/>
    </source>
</evidence>
<evidence type="ECO:0000313" key="1">
    <source>
        <dbReference type="EMBL" id="MBO1249072.1"/>
    </source>
</evidence>
<dbReference type="GO" id="GO:0005829">
    <property type="term" value="C:cytosol"/>
    <property type="evidence" value="ECO:0007669"/>
    <property type="project" value="TreeGrafter"/>
</dbReference>
<dbReference type="Gene3D" id="3.40.1260.10">
    <property type="entry name" value="DsrEFH-like"/>
    <property type="match status" value="1"/>
</dbReference>
<organism evidence="1 2">
    <name type="scientific">Comamonas denitrificans</name>
    <dbReference type="NCBI Taxonomy" id="117506"/>
    <lineage>
        <taxon>Bacteria</taxon>
        <taxon>Pseudomonadati</taxon>
        <taxon>Pseudomonadota</taxon>
        <taxon>Betaproteobacteria</taxon>
        <taxon>Burkholderiales</taxon>
        <taxon>Comamonadaceae</taxon>
        <taxon>Comamonas</taxon>
    </lineage>
</organism>
<dbReference type="Pfam" id="PF02635">
    <property type="entry name" value="DsrE"/>
    <property type="match status" value="1"/>
</dbReference>
<dbReference type="SUPFAM" id="SSF75169">
    <property type="entry name" value="DsrEFH-like"/>
    <property type="match status" value="1"/>
</dbReference>
<dbReference type="InterPro" id="IPR003787">
    <property type="entry name" value="Sulphur_relay_DsrE/F-like"/>
</dbReference>
<keyword evidence="2" id="KW-1185">Reference proteome</keyword>
<protein>
    <submittedName>
        <fullName evidence="1">DsrE family protein</fullName>
    </submittedName>
</protein>
<gene>
    <name evidence="1" type="ORF">J1777_04340</name>
</gene>
<dbReference type="Proteomes" id="UP000664731">
    <property type="component" value="Unassembled WGS sequence"/>
</dbReference>
<comment type="caution">
    <text evidence="1">The sequence shown here is derived from an EMBL/GenBank/DDBJ whole genome shotgun (WGS) entry which is preliminary data.</text>
</comment>
<proteinExistence type="predicted"/>
<dbReference type="PANTHER" id="PTHR34874">
    <property type="entry name" value="PROTEIN YCHN"/>
    <property type="match status" value="1"/>
</dbReference>
<sequence>MPQKIAIVLHAAPYGSERCLSALRIANMLAAHDEQPEVTVFLMSDATVLALPGQNDGQGGQGLQSHLQMLIEAGATVRVCRTCAQNRGLLELPLLPGTAIGNLTELTDWIMAADKVLTF</sequence>
<dbReference type="PANTHER" id="PTHR34874:SF1">
    <property type="entry name" value="PROTEIN YCHN"/>
    <property type="match status" value="1"/>
</dbReference>
<dbReference type="AlphaFoldDB" id="A0A939GUA7"/>
<dbReference type="InterPro" id="IPR027396">
    <property type="entry name" value="DsrEFH-like"/>
</dbReference>
<dbReference type="EMBL" id="JAFNME010000006">
    <property type="protein sequence ID" value="MBO1249072.1"/>
    <property type="molecule type" value="Genomic_DNA"/>
</dbReference>
<name>A0A939GUA7_9BURK</name>
<dbReference type="RefSeq" id="WP_207574614.1">
    <property type="nucleotide sequence ID" value="NZ_JAFNME010000006.1"/>
</dbReference>
<reference evidence="1" key="1">
    <citation type="submission" date="2021-03" db="EMBL/GenBank/DDBJ databases">
        <title>Comamonas denitrificans.</title>
        <authorList>
            <person name="Finster K."/>
        </authorList>
    </citation>
    <scope>NUCLEOTIDE SEQUENCE</scope>
    <source>
        <strain evidence="1">MM2021_4</strain>
    </source>
</reference>